<keyword evidence="2" id="KW-1185">Reference proteome</keyword>
<organism evidence="1 2">
    <name type="scientific">Tatumella ptyseos ATCC 33301</name>
    <dbReference type="NCBI Taxonomy" id="1005995"/>
    <lineage>
        <taxon>Bacteria</taxon>
        <taxon>Pseudomonadati</taxon>
        <taxon>Pseudomonadota</taxon>
        <taxon>Gammaproteobacteria</taxon>
        <taxon>Enterobacterales</taxon>
        <taxon>Erwiniaceae</taxon>
        <taxon>Tatumella</taxon>
    </lineage>
</organism>
<evidence type="ECO:0000313" key="2">
    <source>
        <dbReference type="Proteomes" id="UP000028602"/>
    </source>
</evidence>
<dbReference type="Gene3D" id="3.40.50.12230">
    <property type="match status" value="1"/>
</dbReference>
<dbReference type="AlphaFoldDB" id="A0A085JEY1"/>
<dbReference type="EC" id="2.1.2.-" evidence="1"/>
<dbReference type="SUPFAM" id="SSF53328">
    <property type="entry name" value="Formyltransferase"/>
    <property type="match status" value="1"/>
</dbReference>
<dbReference type="Proteomes" id="UP000028602">
    <property type="component" value="Unassembled WGS sequence"/>
</dbReference>
<protein>
    <submittedName>
        <fullName evidence="1">Formyl transferase</fullName>
        <ecNumber evidence="1">2.1.2.-</ecNumber>
    </submittedName>
</protein>
<gene>
    <name evidence="1" type="ORF">GTPT_2328</name>
</gene>
<dbReference type="EMBL" id="JMPR01000035">
    <property type="protein sequence ID" value="KFD19027.1"/>
    <property type="molecule type" value="Genomic_DNA"/>
</dbReference>
<dbReference type="InterPro" id="IPR036477">
    <property type="entry name" value="Formyl_transf_N_sf"/>
</dbReference>
<sequence>MTFYRAMPAKDKSYAVSIHEIDEFWDAGPVLFKKFGSFDYRRCFLHSIFDAGKQSGKFLLDSLQKFLFSKNIPGITQDAHQYWSFPTKDEIKKGEGKGIVIYNHQKILYFYMKIFLTNSTSEKNGLIH</sequence>
<dbReference type="GO" id="GO:0016740">
    <property type="term" value="F:transferase activity"/>
    <property type="evidence" value="ECO:0007669"/>
    <property type="project" value="UniProtKB-KW"/>
</dbReference>
<accession>A0A085JEY1</accession>
<dbReference type="eggNOG" id="COG0223">
    <property type="taxonomic scope" value="Bacteria"/>
</dbReference>
<reference evidence="1 2" key="1">
    <citation type="submission" date="2014-05" db="EMBL/GenBank/DDBJ databases">
        <title>ATOL: Assembling a taxonomically balanced genome-scale reconstruction of the evolutionary history of the Enterobacteriaceae.</title>
        <authorList>
            <person name="Plunkett G.III."/>
            <person name="Neeno-Eckwall E.C."/>
            <person name="Glasner J.D."/>
            <person name="Perna N.T."/>
        </authorList>
    </citation>
    <scope>NUCLEOTIDE SEQUENCE [LARGE SCALE GENOMIC DNA]</scope>
    <source>
        <strain evidence="1 2">ATCC 33301</strain>
    </source>
</reference>
<keyword evidence="1" id="KW-0808">Transferase</keyword>
<dbReference type="RefSeq" id="WP_038011389.1">
    <property type="nucleotide sequence ID" value="NZ_JMPR01000035.1"/>
</dbReference>
<proteinExistence type="predicted"/>
<evidence type="ECO:0000313" key="1">
    <source>
        <dbReference type="EMBL" id="KFD19027.1"/>
    </source>
</evidence>
<dbReference type="OrthoDB" id="467573at2"/>
<name>A0A085JEY1_9GAMM</name>
<comment type="caution">
    <text evidence="1">The sequence shown here is derived from an EMBL/GenBank/DDBJ whole genome shotgun (WGS) entry which is preliminary data.</text>
</comment>